<gene>
    <name evidence="3 4" type="primary">LOC101734409</name>
</gene>
<dbReference type="Xenbase" id="XB-GENE-29087775">
    <property type="gene designation" value="LOC101734409"/>
</dbReference>
<reference evidence="3" key="1">
    <citation type="submission" date="2025-08" db="UniProtKB">
        <authorList>
            <consortium name="RefSeq"/>
        </authorList>
    </citation>
    <scope>IDENTIFICATION</scope>
    <source>
        <strain evidence="3">Nigerian</strain>
        <tissue evidence="3">Liver and blood</tissue>
    </source>
</reference>
<dbReference type="GeneID" id="101734409"/>
<sequence>MLISSPFCLNTGHGVVPLLCFPALMATRRRQKGPRLPHGLKRAEELNKKADTMLCQSLTEIERKRLRQVAEGNLECKQLWKELEQVETDVTPSLESLEMGLPPDLPDLSRKRYSLPLLGTHGREAGEESRRYRFGRRSSDASCSSELQRKISNFIAKVKRFNSFDSVGLSTDDEKESTGKSQELKNPSEITLEDVKSCRYIRHRNSIPRFERELSLEEIFGKDK</sequence>
<accession>A0A8J0R5U1</accession>
<protein>
    <submittedName>
        <fullName evidence="3">Uncharacterized protein LOC101734409</fullName>
    </submittedName>
</protein>
<name>A0A8J0R5U1_XENTR</name>
<dbReference type="RefSeq" id="XP_004918933.1">
    <property type="nucleotide sequence ID" value="XM_004918876.2"/>
</dbReference>
<dbReference type="Proteomes" id="UP000008143">
    <property type="component" value="Chromosome 3"/>
</dbReference>
<proteinExistence type="predicted"/>
<evidence type="ECO:0000256" key="1">
    <source>
        <dbReference type="SAM" id="MobiDB-lite"/>
    </source>
</evidence>
<dbReference type="AlphaFoldDB" id="A0A8J0R5U1"/>
<feature type="compositionally biased region" description="Polar residues" evidence="1">
    <location>
        <begin position="179"/>
        <end position="188"/>
    </location>
</feature>
<evidence type="ECO:0000313" key="2">
    <source>
        <dbReference type="Proteomes" id="UP000008143"/>
    </source>
</evidence>
<evidence type="ECO:0000313" key="3">
    <source>
        <dbReference type="RefSeq" id="XP_004918933.1"/>
    </source>
</evidence>
<dbReference type="KEGG" id="xtr:101734409"/>
<feature type="region of interest" description="Disordered" evidence="1">
    <location>
        <begin position="169"/>
        <end position="188"/>
    </location>
</feature>
<dbReference type="OrthoDB" id="10401013at2759"/>
<dbReference type="AGR" id="Xenbase:XB-GENE-29087775"/>
<keyword evidence="2" id="KW-1185">Reference proteome</keyword>
<evidence type="ECO:0000313" key="4">
    <source>
        <dbReference type="Xenbase" id="XB-GENE-29087775"/>
    </source>
</evidence>
<organism evidence="2 3">
    <name type="scientific">Xenopus tropicalis</name>
    <name type="common">Western clawed frog</name>
    <name type="synonym">Silurana tropicalis</name>
    <dbReference type="NCBI Taxonomy" id="8364"/>
    <lineage>
        <taxon>Eukaryota</taxon>
        <taxon>Metazoa</taxon>
        <taxon>Chordata</taxon>
        <taxon>Craniata</taxon>
        <taxon>Vertebrata</taxon>
        <taxon>Euteleostomi</taxon>
        <taxon>Amphibia</taxon>
        <taxon>Batrachia</taxon>
        <taxon>Anura</taxon>
        <taxon>Pipoidea</taxon>
        <taxon>Pipidae</taxon>
        <taxon>Xenopodinae</taxon>
        <taxon>Xenopus</taxon>
        <taxon>Silurana</taxon>
    </lineage>
</organism>